<dbReference type="Proteomes" id="UP001165190">
    <property type="component" value="Unassembled WGS sequence"/>
</dbReference>
<proteinExistence type="inferred from homology"/>
<keyword evidence="4" id="KW-1133">Transmembrane helix</keyword>
<dbReference type="InterPro" id="IPR002213">
    <property type="entry name" value="UDP_glucos_trans"/>
</dbReference>
<evidence type="ECO:0000256" key="1">
    <source>
        <dbReference type="ARBA" id="ARBA00009995"/>
    </source>
</evidence>
<evidence type="ECO:0000256" key="2">
    <source>
        <dbReference type="ARBA" id="ARBA00022676"/>
    </source>
</evidence>
<dbReference type="FunFam" id="3.40.50.2000:FF:000037">
    <property type="entry name" value="Glycosyltransferase"/>
    <property type="match status" value="1"/>
</dbReference>
<keyword evidence="4" id="KW-0812">Transmembrane</keyword>
<dbReference type="GO" id="GO:0035251">
    <property type="term" value="F:UDP-glucosyltransferase activity"/>
    <property type="evidence" value="ECO:0007669"/>
    <property type="project" value="InterPro"/>
</dbReference>
<keyword evidence="6" id="KW-1185">Reference proteome</keyword>
<evidence type="ECO:0000313" key="5">
    <source>
        <dbReference type="EMBL" id="GMI99013.1"/>
    </source>
</evidence>
<keyword evidence="2" id="KW-0328">Glycosyltransferase</keyword>
<feature type="transmembrane region" description="Helical" evidence="4">
    <location>
        <begin position="135"/>
        <end position="155"/>
    </location>
</feature>
<reference evidence="5" key="1">
    <citation type="submission" date="2023-05" db="EMBL/GenBank/DDBJ databases">
        <title>Genome and transcriptome analyses reveal genes involved in the formation of fine ridges on petal epidermal cells in Hibiscus trionum.</title>
        <authorList>
            <person name="Koshimizu S."/>
            <person name="Masuda S."/>
            <person name="Ishii T."/>
            <person name="Shirasu K."/>
            <person name="Hoshino A."/>
            <person name="Arita M."/>
        </authorList>
    </citation>
    <scope>NUCLEOTIDE SEQUENCE</scope>
    <source>
        <strain evidence="5">Hamamatsu line</strain>
    </source>
</reference>
<keyword evidence="3" id="KW-0808">Transferase</keyword>
<dbReference type="OrthoDB" id="5835829at2759"/>
<accession>A0A9W7IPL0</accession>
<dbReference type="FunFam" id="3.40.50.2000:FF:000088">
    <property type="entry name" value="Glycosyltransferase"/>
    <property type="match status" value="1"/>
</dbReference>
<comment type="caution">
    <text evidence="5">The sequence shown here is derived from an EMBL/GenBank/DDBJ whole genome shotgun (WGS) entry which is preliminary data.</text>
</comment>
<dbReference type="AlphaFoldDB" id="A0A9W7IPL0"/>
<dbReference type="SUPFAM" id="SSF53756">
    <property type="entry name" value="UDP-Glycosyltransferase/glycogen phosphorylase"/>
    <property type="match status" value="1"/>
</dbReference>
<protein>
    <recommendedName>
        <fullName evidence="7">UDP-rhamnose:rhamnosyltransferase 1</fullName>
    </recommendedName>
</protein>
<dbReference type="CDD" id="cd03784">
    <property type="entry name" value="GT1_Gtf-like"/>
    <property type="match status" value="1"/>
</dbReference>
<evidence type="ECO:0000313" key="6">
    <source>
        <dbReference type="Proteomes" id="UP001165190"/>
    </source>
</evidence>
<sequence length="472" mass="52751">MATNQHVVMVPWLAFGHLIPFFQLSLQLARVGFKVSFVSTPGNIKRLPKVPANIATLVELVAFPLPSLDNEQLLPQGCEATVDIPSENVLYLKIAYDLLRHPVKQFVVDRKPDWILADVTPYWVVEIAQEHRIPLAFFSVFSAATFCFFVIPTVFADGDGRKKTRTLPESLTSPPEWFDFPSPLAYPRFLAAGVHEGFYVENASGISDTGRVDKIIQASKVVAFRTCYEYEAEYLNLFEKIIGTGNDKHKPVIPIGLLLPEKPEGRTANDIFGWLDVQKANSVVFVGFGSECKLSKEQVQEIAYGVELSGLPFLWALRKPDWAVSELDMLPCGFIERTRGRGVVCFGWAPQLEILGHPSIGGSLFHSGWGSIIETLQFGHSLIVLPFVIDQPLNARLLVDKGLAVEIERSEDGSFVRDDIAKAVRLAMVSEEGEKVRKRAREAAQVFGNRDLQHTYFNRFVEYLKENGAANQ</sequence>
<organism evidence="5 6">
    <name type="scientific">Hibiscus trionum</name>
    <name type="common">Flower of an hour</name>
    <dbReference type="NCBI Taxonomy" id="183268"/>
    <lineage>
        <taxon>Eukaryota</taxon>
        <taxon>Viridiplantae</taxon>
        <taxon>Streptophyta</taxon>
        <taxon>Embryophyta</taxon>
        <taxon>Tracheophyta</taxon>
        <taxon>Spermatophyta</taxon>
        <taxon>Magnoliopsida</taxon>
        <taxon>eudicotyledons</taxon>
        <taxon>Gunneridae</taxon>
        <taxon>Pentapetalae</taxon>
        <taxon>rosids</taxon>
        <taxon>malvids</taxon>
        <taxon>Malvales</taxon>
        <taxon>Malvaceae</taxon>
        <taxon>Malvoideae</taxon>
        <taxon>Hibiscus</taxon>
    </lineage>
</organism>
<dbReference type="InterPro" id="IPR050481">
    <property type="entry name" value="UDP-glycosyltransf_plant"/>
</dbReference>
<dbReference type="EMBL" id="BSYR01000033">
    <property type="protein sequence ID" value="GMI99013.1"/>
    <property type="molecule type" value="Genomic_DNA"/>
</dbReference>
<gene>
    <name evidence="5" type="ORF">HRI_003570600</name>
</gene>
<evidence type="ECO:0000256" key="4">
    <source>
        <dbReference type="SAM" id="Phobius"/>
    </source>
</evidence>
<dbReference type="Pfam" id="PF00201">
    <property type="entry name" value="UDPGT"/>
    <property type="match status" value="1"/>
</dbReference>
<dbReference type="PANTHER" id="PTHR48049">
    <property type="entry name" value="GLYCOSYLTRANSFERASE"/>
    <property type="match status" value="1"/>
</dbReference>
<keyword evidence="4" id="KW-0472">Membrane</keyword>
<comment type="similarity">
    <text evidence="1">Belongs to the UDP-glycosyltransferase family.</text>
</comment>
<evidence type="ECO:0000256" key="3">
    <source>
        <dbReference type="ARBA" id="ARBA00022679"/>
    </source>
</evidence>
<evidence type="ECO:0008006" key="7">
    <source>
        <dbReference type="Google" id="ProtNLM"/>
    </source>
</evidence>
<dbReference type="PANTHER" id="PTHR48049:SF57">
    <property type="entry name" value="UDP-GLYCOSYLTRANSFERASE 91C1-LIKE"/>
    <property type="match status" value="1"/>
</dbReference>
<dbReference type="Gene3D" id="3.40.50.2000">
    <property type="entry name" value="Glycogen Phosphorylase B"/>
    <property type="match status" value="2"/>
</dbReference>
<name>A0A9W7IPL0_HIBTR</name>